<protein>
    <submittedName>
        <fullName evidence="6">2-dehydro-3-deoxyphosphogluconate aldolase</fullName>
    </submittedName>
</protein>
<dbReference type="STRING" id="1423788.FC78_GL000515"/>
<keyword evidence="5" id="KW-0119">Carbohydrate metabolism</keyword>
<comment type="subunit">
    <text evidence="3">Homotrimer.</text>
</comment>
<evidence type="ECO:0000256" key="2">
    <source>
        <dbReference type="ARBA" id="ARBA00006906"/>
    </source>
</evidence>
<dbReference type="PANTHER" id="PTHR30246">
    <property type="entry name" value="2-KETO-3-DEOXY-6-PHOSPHOGLUCONATE ALDOLASE"/>
    <property type="match status" value="1"/>
</dbReference>
<dbReference type="OrthoDB" id="9802667at2"/>
<sequence length="212" mass="23357">MDLRNYPKFTIIMRGYTQEQAMTIMEAMDGFENDFGIEVTMNTEHCLDIIRDGYLKFGEKYQIGAGTVMDLEDTKNAIEAGAKFLLGPQSFTKEMIDYAHDHGVVTVPAAMTPTEVTGLFEKGADIVKIFPASTVRPDYFKAIQAPLGKLPLMAVGGVSLENAGEFLDNGCDYLGMGSKLFNKEDIRNENVEGLANSLATFVKDFKKRGALV</sequence>
<evidence type="ECO:0000256" key="4">
    <source>
        <dbReference type="ARBA" id="ARBA00023239"/>
    </source>
</evidence>
<keyword evidence="4" id="KW-0456">Lyase</keyword>
<evidence type="ECO:0000256" key="1">
    <source>
        <dbReference type="ARBA" id="ARBA00004761"/>
    </source>
</evidence>
<dbReference type="Pfam" id="PF01081">
    <property type="entry name" value="Aldolase"/>
    <property type="match status" value="1"/>
</dbReference>
<evidence type="ECO:0000256" key="3">
    <source>
        <dbReference type="ARBA" id="ARBA00011233"/>
    </source>
</evidence>
<dbReference type="GO" id="GO:0016829">
    <property type="term" value="F:lyase activity"/>
    <property type="evidence" value="ECO:0007669"/>
    <property type="project" value="UniProtKB-KW"/>
</dbReference>
<dbReference type="PATRIC" id="fig|1423788.3.peg.528"/>
<dbReference type="SUPFAM" id="SSF51569">
    <property type="entry name" value="Aldolase"/>
    <property type="match status" value="1"/>
</dbReference>
<dbReference type="InterPro" id="IPR000887">
    <property type="entry name" value="Aldlse_KDPG_KHG"/>
</dbReference>
<evidence type="ECO:0000313" key="6">
    <source>
        <dbReference type="EMBL" id="KRK81464.1"/>
    </source>
</evidence>
<comment type="pathway">
    <text evidence="1">Carbohydrate acid metabolism.</text>
</comment>
<comment type="caution">
    <text evidence="6">The sequence shown here is derived from an EMBL/GenBank/DDBJ whole genome shotgun (WGS) entry which is preliminary data.</text>
</comment>
<dbReference type="Gene3D" id="3.20.20.70">
    <property type="entry name" value="Aldolase class I"/>
    <property type="match status" value="1"/>
</dbReference>
<gene>
    <name evidence="6" type="ORF">FC78_GL000515</name>
</gene>
<dbReference type="PANTHER" id="PTHR30246:SF1">
    <property type="entry name" value="2-DEHYDRO-3-DEOXY-6-PHOSPHOGALACTONATE ALDOLASE-RELATED"/>
    <property type="match status" value="1"/>
</dbReference>
<accession>A0A0R1KDX1</accession>
<dbReference type="InterPro" id="IPR013785">
    <property type="entry name" value="Aldolase_TIM"/>
</dbReference>
<evidence type="ECO:0000313" key="7">
    <source>
        <dbReference type="Proteomes" id="UP000051515"/>
    </source>
</evidence>
<dbReference type="AlphaFoldDB" id="A0A0R1KDX1"/>
<evidence type="ECO:0000256" key="5">
    <source>
        <dbReference type="ARBA" id="ARBA00023277"/>
    </source>
</evidence>
<keyword evidence="7" id="KW-1185">Reference proteome</keyword>
<proteinExistence type="inferred from homology"/>
<comment type="similarity">
    <text evidence="2">Belongs to the KHG/KDPG aldolase family.</text>
</comment>
<reference evidence="6 7" key="1">
    <citation type="journal article" date="2015" name="Genome Announc.">
        <title>Expanding the biotechnology potential of lactobacilli through comparative genomics of 213 strains and associated genera.</title>
        <authorList>
            <person name="Sun Z."/>
            <person name="Harris H.M."/>
            <person name="McCann A."/>
            <person name="Guo C."/>
            <person name="Argimon S."/>
            <person name="Zhang W."/>
            <person name="Yang X."/>
            <person name="Jeffery I.B."/>
            <person name="Cooney J.C."/>
            <person name="Kagawa T.F."/>
            <person name="Liu W."/>
            <person name="Song Y."/>
            <person name="Salvetti E."/>
            <person name="Wrobel A."/>
            <person name="Rasinkangas P."/>
            <person name="Parkhill J."/>
            <person name="Rea M.C."/>
            <person name="O'Sullivan O."/>
            <person name="Ritari J."/>
            <person name="Douillard F.P."/>
            <person name="Paul Ross R."/>
            <person name="Yang R."/>
            <person name="Briner A.E."/>
            <person name="Felis G.E."/>
            <person name="de Vos W.M."/>
            <person name="Barrangou R."/>
            <person name="Klaenhammer T.R."/>
            <person name="Caufield P.W."/>
            <person name="Cui Y."/>
            <person name="Zhang H."/>
            <person name="O'Toole P.W."/>
        </authorList>
    </citation>
    <scope>NUCLEOTIDE SEQUENCE [LARGE SCALE GENOMIC DNA]</scope>
    <source>
        <strain evidence="6 7">DSM 19674</strain>
    </source>
</reference>
<dbReference type="CDD" id="cd00452">
    <property type="entry name" value="KDPG_aldolase"/>
    <property type="match status" value="1"/>
</dbReference>
<dbReference type="EMBL" id="AZDY01000042">
    <property type="protein sequence ID" value="KRK81464.1"/>
    <property type="molecule type" value="Genomic_DNA"/>
</dbReference>
<dbReference type="RefSeq" id="WP_056954785.1">
    <property type="nucleotide sequence ID" value="NZ_AZDY01000042.1"/>
</dbReference>
<name>A0A0R1KDX1_9LACO</name>
<dbReference type="Proteomes" id="UP000051515">
    <property type="component" value="Unassembled WGS sequence"/>
</dbReference>
<organism evidence="6 7">
    <name type="scientific">Companilactobacillus bobalius DSM 19674</name>
    <dbReference type="NCBI Taxonomy" id="1423788"/>
    <lineage>
        <taxon>Bacteria</taxon>
        <taxon>Bacillati</taxon>
        <taxon>Bacillota</taxon>
        <taxon>Bacilli</taxon>
        <taxon>Lactobacillales</taxon>
        <taxon>Lactobacillaceae</taxon>
        <taxon>Companilactobacillus</taxon>
        <taxon>Companilactobacillus bobalius</taxon>
    </lineage>
</organism>